<proteinExistence type="predicted"/>
<organism evidence="3 4">
    <name type="scientific">Cohnella faecalis</name>
    <dbReference type="NCBI Taxonomy" id="2315694"/>
    <lineage>
        <taxon>Bacteria</taxon>
        <taxon>Bacillati</taxon>
        <taxon>Bacillota</taxon>
        <taxon>Bacilli</taxon>
        <taxon>Bacillales</taxon>
        <taxon>Paenibacillaceae</taxon>
        <taxon>Cohnella</taxon>
    </lineage>
</organism>
<comment type="caution">
    <text evidence="3">The sequence shown here is derived from an EMBL/GenBank/DDBJ whole genome shotgun (WGS) entry which is preliminary data.</text>
</comment>
<dbReference type="Gene3D" id="1.20.120.160">
    <property type="entry name" value="HPT domain"/>
    <property type="match status" value="1"/>
</dbReference>
<gene>
    <name evidence="3" type="ORF">D3H35_05015</name>
</gene>
<dbReference type="InterPro" id="IPR036641">
    <property type="entry name" value="HPT_dom_sf"/>
</dbReference>
<accession>A0A398CU83</accession>
<dbReference type="PROSITE" id="PS50894">
    <property type="entry name" value="HPT"/>
    <property type="match status" value="1"/>
</dbReference>
<dbReference type="AlphaFoldDB" id="A0A398CU83"/>
<dbReference type="CDD" id="cd00088">
    <property type="entry name" value="HPT"/>
    <property type="match status" value="1"/>
</dbReference>
<reference evidence="3 4" key="1">
    <citation type="submission" date="2018-09" db="EMBL/GenBank/DDBJ databases">
        <title>Cohnella cavernae sp. nov., isolated from a karst cave.</title>
        <authorList>
            <person name="Zhu H."/>
        </authorList>
    </citation>
    <scope>NUCLEOTIDE SEQUENCE [LARGE SCALE GENOMIC DNA]</scope>
    <source>
        <strain evidence="3 4">K2E09-144</strain>
    </source>
</reference>
<feature type="modified residue" description="Phosphohistidine" evidence="1">
    <location>
        <position position="77"/>
    </location>
</feature>
<keyword evidence="1" id="KW-0597">Phosphoprotein</keyword>
<keyword evidence="4" id="KW-1185">Reference proteome</keyword>
<sequence>MAATAFVRAAANSCWNGVAPPDVPGLDARTALRRLDGKWPLYVKLLHTFREQYADCAERLRKQLEASDYAGSVKLLHSLRGAAGHLGAFELQHTATLLEQAVEEHPNEPDAALLRLFEDQLNTLVCSIQELPLEIEFDKKDVRRTQSDTI</sequence>
<dbReference type="EMBL" id="QXJM01000023">
    <property type="protein sequence ID" value="RIE04829.1"/>
    <property type="molecule type" value="Genomic_DNA"/>
</dbReference>
<dbReference type="Proteomes" id="UP000266340">
    <property type="component" value="Unassembled WGS sequence"/>
</dbReference>
<evidence type="ECO:0000259" key="2">
    <source>
        <dbReference type="PROSITE" id="PS50894"/>
    </source>
</evidence>
<name>A0A398CU83_9BACL</name>
<protein>
    <submittedName>
        <fullName evidence="3">Hpt domain-containing protein</fullName>
    </submittedName>
</protein>
<evidence type="ECO:0000256" key="1">
    <source>
        <dbReference type="PROSITE-ProRule" id="PRU00110"/>
    </source>
</evidence>
<dbReference type="GO" id="GO:0000160">
    <property type="term" value="P:phosphorelay signal transduction system"/>
    <property type="evidence" value="ECO:0007669"/>
    <property type="project" value="InterPro"/>
</dbReference>
<evidence type="ECO:0000313" key="4">
    <source>
        <dbReference type="Proteomes" id="UP000266340"/>
    </source>
</evidence>
<dbReference type="Pfam" id="PF01627">
    <property type="entry name" value="Hpt"/>
    <property type="match status" value="1"/>
</dbReference>
<feature type="domain" description="HPt" evidence="2">
    <location>
        <begin position="38"/>
        <end position="131"/>
    </location>
</feature>
<evidence type="ECO:0000313" key="3">
    <source>
        <dbReference type="EMBL" id="RIE04829.1"/>
    </source>
</evidence>
<dbReference type="InterPro" id="IPR008207">
    <property type="entry name" value="Sig_transdc_His_kin_Hpt_dom"/>
</dbReference>
<dbReference type="SUPFAM" id="SSF47226">
    <property type="entry name" value="Histidine-containing phosphotransfer domain, HPT domain"/>
    <property type="match status" value="1"/>
</dbReference>